<evidence type="ECO:0000256" key="2">
    <source>
        <dbReference type="SAM" id="Phobius"/>
    </source>
</evidence>
<dbReference type="InterPro" id="IPR026037">
    <property type="entry name" value="PgpA"/>
</dbReference>
<comment type="subcellular location">
    <subcellularLocation>
        <location evidence="1">Cell inner membrane</location>
        <topology evidence="1">Multi-pass membrane protein</topology>
    </subcellularLocation>
</comment>
<evidence type="ECO:0000313" key="4">
    <source>
        <dbReference type="EMBL" id="WGI24461.1"/>
    </source>
</evidence>
<keyword evidence="1" id="KW-1003">Cell membrane</keyword>
<keyword evidence="1" id="KW-0595">Phospholipid degradation</keyword>
<dbReference type="SUPFAM" id="SSF101307">
    <property type="entry name" value="YutG-like"/>
    <property type="match status" value="1"/>
</dbReference>
<organism evidence="4 5">
    <name type="scientific">Halomonas alkaliantarctica</name>
    <dbReference type="NCBI Taxonomy" id="232346"/>
    <lineage>
        <taxon>Bacteria</taxon>
        <taxon>Pseudomonadati</taxon>
        <taxon>Pseudomonadota</taxon>
        <taxon>Gammaproteobacteria</taxon>
        <taxon>Oceanospirillales</taxon>
        <taxon>Halomonadaceae</taxon>
        <taxon>Halomonas</taxon>
    </lineage>
</organism>
<dbReference type="EMBL" id="CP122961">
    <property type="protein sequence ID" value="WGI24461.1"/>
    <property type="molecule type" value="Genomic_DNA"/>
</dbReference>
<dbReference type="InterPro" id="IPR036681">
    <property type="entry name" value="PgpA-like_sf"/>
</dbReference>
<dbReference type="EC" id="3.1.3.27" evidence="1"/>
<dbReference type="PIRSF" id="PIRSF006162">
    <property type="entry name" value="PgpA"/>
    <property type="match status" value="1"/>
</dbReference>
<dbReference type="Pfam" id="PF04608">
    <property type="entry name" value="PgpA"/>
    <property type="match status" value="1"/>
</dbReference>
<keyword evidence="1 2" id="KW-0472">Membrane</keyword>
<keyword evidence="1" id="KW-1208">Phospholipid metabolism</keyword>
<comment type="function">
    <text evidence="1">Lipid phosphatase which dephosphorylates phosphatidylglycerophosphate (PGP) to phosphatidylglycerol (PG).</text>
</comment>
<keyword evidence="1" id="KW-0378">Hydrolase</keyword>
<evidence type="ECO:0000313" key="5">
    <source>
        <dbReference type="Proteomes" id="UP001179830"/>
    </source>
</evidence>
<gene>
    <name evidence="4" type="ORF">QEN58_14125</name>
</gene>
<dbReference type="RefSeq" id="WP_280104261.1">
    <property type="nucleotide sequence ID" value="NZ_CP122961.1"/>
</dbReference>
<evidence type="ECO:0000256" key="1">
    <source>
        <dbReference type="PIRNR" id="PIRNR006162"/>
    </source>
</evidence>
<dbReference type="CDD" id="cd06971">
    <property type="entry name" value="PgpA"/>
    <property type="match status" value="1"/>
</dbReference>
<feature type="transmembrane region" description="Helical" evidence="2">
    <location>
        <begin position="20"/>
        <end position="38"/>
    </location>
</feature>
<comment type="catalytic activity">
    <reaction evidence="1">
        <text>a 1,2-diacyl-sn-glycero-3-phospho-(1'-sn-glycero-3'-phosphate) + H2O = a 1,2-diacyl-sn-glycero-3-phospho-(1'-sn-glycerol) + phosphate</text>
        <dbReference type="Rhea" id="RHEA:33751"/>
        <dbReference type="ChEBI" id="CHEBI:15377"/>
        <dbReference type="ChEBI" id="CHEBI:43474"/>
        <dbReference type="ChEBI" id="CHEBI:60110"/>
        <dbReference type="ChEBI" id="CHEBI:64716"/>
        <dbReference type="EC" id="3.1.3.27"/>
    </reaction>
</comment>
<evidence type="ECO:0000259" key="3">
    <source>
        <dbReference type="Pfam" id="PF04608"/>
    </source>
</evidence>
<keyword evidence="2" id="KW-1133">Transmembrane helix</keyword>
<dbReference type="PANTHER" id="PTHR36305:SF1">
    <property type="entry name" value="PHOSPHATIDYLGLYCEROPHOSPHATASE A"/>
    <property type="match status" value="1"/>
</dbReference>
<accession>A0ABY8LJ35</accession>
<protein>
    <recommendedName>
        <fullName evidence="1">Phosphatidylglycerophosphatase A</fullName>
        <ecNumber evidence="1">3.1.3.27</ecNumber>
    </recommendedName>
    <alternativeName>
        <fullName evidence="1">Phosphatidylglycerolphosphate phosphatase A</fullName>
    </alternativeName>
</protein>
<sequence length="162" mass="17491">MLDTVNFWLATGFGLGLAPMAPGTFGSLMGIPLAWWLLSRPIGQQGAIMAALLLLAVPVCHVAAWHYDGLDHGSIVADEYVAFPLAVIGLQAARHPLVMALAFGVYRFFDALKPPPIHLAENVNGGFGIVLDDVIAALVTWVVMAIGIKLWQRRSSRQQFNS</sequence>
<dbReference type="InterPro" id="IPR007686">
    <property type="entry name" value="YutG/PgpA"/>
</dbReference>
<reference evidence="4" key="1">
    <citation type="submission" date="2023-04" db="EMBL/GenBank/DDBJ databases">
        <title>Complete genome sequence of Halomonas alkaliantarctica MSP3 isolated from marine sediment, Jeju Island.</title>
        <authorList>
            <person name="Park S.-J."/>
        </authorList>
    </citation>
    <scope>NUCLEOTIDE SEQUENCE</scope>
    <source>
        <strain evidence="4">MSP3</strain>
    </source>
</reference>
<feature type="transmembrane region" description="Helical" evidence="2">
    <location>
        <begin position="134"/>
        <end position="151"/>
    </location>
</feature>
<keyword evidence="1" id="KW-0997">Cell inner membrane</keyword>
<dbReference type="Proteomes" id="UP001179830">
    <property type="component" value="Chromosome"/>
</dbReference>
<feature type="domain" description="YutG/PgpA" evidence="3">
    <location>
        <begin position="8"/>
        <end position="146"/>
    </location>
</feature>
<keyword evidence="1 2" id="KW-0812">Transmembrane</keyword>
<comment type="cofactor">
    <cofactor evidence="1">
        <name>Mg(2+)</name>
        <dbReference type="ChEBI" id="CHEBI:18420"/>
    </cofactor>
</comment>
<dbReference type="PANTHER" id="PTHR36305">
    <property type="entry name" value="PHOSPHATIDYLGLYCEROPHOSPHATASE A"/>
    <property type="match status" value="1"/>
</dbReference>
<keyword evidence="1" id="KW-0442">Lipid degradation</keyword>
<comment type="pathway">
    <text evidence="1">Phospholipid metabolism; phosphatidylglycerol biosynthesis; phosphatidylglycerol from CDP-diacylglycerol: step 2/2.</text>
</comment>
<keyword evidence="5" id="KW-1185">Reference proteome</keyword>
<keyword evidence="1" id="KW-0479">Metal-binding</keyword>
<proteinExistence type="predicted"/>
<feature type="transmembrane region" description="Helical" evidence="2">
    <location>
        <begin position="47"/>
        <end position="67"/>
    </location>
</feature>
<name>A0ABY8LJ35_9GAMM</name>
<keyword evidence="1" id="KW-0443">Lipid metabolism</keyword>
<keyword evidence="1" id="KW-0460">Magnesium</keyword>